<reference evidence="9 10" key="1">
    <citation type="journal article" date="2018" name="Mol. Biol. Evol.">
        <title>Analysis of the draft genome of the red seaweed Gracilariopsis chorda provides insights into genome size evolution in Rhodophyta.</title>
        <authorList>
            <person name="Lee J."/>
            <person name="Yang E.C."/>
            <person name="Graf L."/>
            <person name="Yang J.H."/>
            <person name="Qiu H."/>
            <person name="Zel Zion U."/>
            <person name="Chan C.X."/>
            <person name="Stephens T.G."/>
            <person name="Weber A.P.M."/>
            <person name="Boo G.H."/>
            <person name="Boo S.M."/>
            <person name="Kim K.M."/>
            <person name="Shin Y."/>
            <person name="Jung M."/>
            <person name="Lee S.J."/>
            <person name="Yim H.S."/>
            <person name="Lee J.H."/>
            <person name="Bhattacharya D."/>
            <person name="Yoon H.S."/>
        </authorList>
    </citation>
    <scope>NUCLEOTIDE SEQUENCE [LARGE SCALE GENOMIC DNA]</scope>
    <source>
        <strain evidence="9 10">SKKU-2015</strain>
        <tissue evidence="9">Whole body</tissue>
    </source>
</reference>
<keyword evidence="3 7" id="KW-0812">Transmembrane</keyword>
<feature type="compositionally biased region" description="Pro residues" evidence="6">
    <location>
        <begin position="15"/>
        <end position="27"/>
    </location>
</feature>
<keyword evidence="5 7" id="KW-0472">Membrane</keyword>
<feature type="transmembrane region" description="Helical" evidence="7">
    <location>
        <begin position="250"/>
        <end position="270"/>
    </location>
</feature>
<evidence type="ECO:0000256" key="7">
    <source>
        <dbReference type="SAM" id="Phobius"/>
    </source>
</evidence>
<evidence type="ECO:0000256" key="5">
    <source>
        <dbReference type="ARBA" id="ARBA00023136"/>
    </source>
</evidence>
<feature type="transmembrane region" description="Helical" evidence="7">
    <location>
        <begin position="285"/>
        <end position="306"/>
    </location>
</feature>
<keyword evidence="4 7" id="KW-1133">Transmembrane helix</keyword>
<feature type="compositionally biased region" description="Polar residues" evidence="6">
    <location>
        <begin position="30"/>
        <end position="39"/>
    </location>
</feature>
<comment type="subcellular location">
    <subcellularLocation>
        <location evidence="1">Cell membrane</location>
        <topology evidence="1">Multi-pass membrane protein</topology>
    </subcellularLocation>
</comment>
<feature type="transmembrane region" description="Helical" evidence="7">
    <location>
        <begin position="342"/>
        <end position="362"/>
    </location>
</feature>
<evidence type="ECO:0000256" key="2">
    <source>
        <dbReference type="ARBA" id="ARBA00022475"/>
    </source>
</evidence>
<dbReference type="AlphaFoldDB" id="A0A2V3IYA7"/>
<feature type="transmembrane region" description="Helical" evidence="7">
    <location>
        <begin position="196"/>
        <end position="213"/>
    </location>
</feature>
<protein>
    <submittedName>
        <fullName evidence="9">Putative transporter</fullName>
    </submittedName>
</protein>
<evidence type="ECO:0000256" key="6">
    <source>
        <dbReference type="SAM" id="MobiDB-lite"/>
    </source>
</evidence>
<dbReference type="Pfam" id="PF00892">
    <property type="entry name" value="EamA"/>
    <property type="match status" value="1"/>
</dbReference>
<evidence type="ECO:0000256" key="3">
    <source>
        <dbReference type="ARBA" id="ARBA00022692"/>
    </source>
</evidence>
<evidence type="ECO:0000256" key="4">
    <source>
        <dbReference type="ARBA" id="ARBA00022989"/>
    </source>
</evidence>
<keyword evidence="10" id="KW-1185">Reference proteome</keyword>
<comment type="caution">
    <text evidence="9">The sequence shown here is derived from an EMBL/GenBank/DDBJ whole genome shotgun (WGS) entry which is preliminary data.</text>
</comment>
<evidence type="ECO:0000313" key="10">
    <source>
        <dbReference type="Proteomes" id="UP000247409"/>
    </source>
</evidence>
<dbReference type="EMBL" id="NBIV01000028">
    <property type="protein sequence ID" value="PXF47124.1"/>
    <property type="molecule type" value="Genomic_DNA"/>
</dbReference>
<feature type="transmembrane region" description="Helical" evidence="7">
    <location>
        <begin position="157"/>
        <end position="176"/>
    </location>
</feature>
<evidence type="ECO:0000256" key="1">
    <source>
        <dbReference type="ARBA" id="ARBA00004651"/>
    </source>
</evidence>
<feature type="region of interest" description="Disordered" evidence="6">
    <location>
        <begin position="15"/>
        <end position="65"/>
    </location>
</feature>
<feature type="transmembrane region" description="Helical" evidence="7">
    <location>
        <begin position="130"/>
        <end position="151"/>
    </location>
</feature>
<evidence type="ECO:0000313" key="9">
    <source>
        <dbReference type="EMBL" id="PXF47124.1"/>
    </source>
</evidence>
<keyword evidence="2" id="KW-1003">Cell membrane</keyword>
<dbReference type="InterPro" id="IPR037185">
    <property type="entry name" value="EmrE-like"/>
</dbReference>
<gene>
    <name evidence="9" type="ORF">BWQ96_03066</name>
</gene>
<proteinExistence type="predicted"/>
<dbReference type="InterPro" id="IPR051258">
    <property type="entry name" value="Diverse_Substrate_Transporter"/>
</dbReference>
<dbReference type="GO" id="GO:0005886">
    <property type="term" value="C:plasma membrane"/>
    <property type="evidence" value="ECO:0007669"/>
    <property type="project" value="UniProtKB-SubCell"/>
</dbReference>
<dbReference type="STRING" id="448386.A0A2V3IYA7"/>
<accession>A0A2V3IYA7</accession>
<evidence type="ECO:0000259" key="8">
    <source>
        <dbReference type="Pfam" id="PF00892"/>
    </source>
</evidence>
<organism evidence="9 10">
    <name type="scientific">Gracilariopsis chorda</name>
    <dbReference type="NCBI Taxonomy" id="448386"/>
    <lineage>
        <taxon>Eukaryota</taxon>
        <taxon>Rhodophyta</taxon>
        <taxon>Florideophyceae</taxon>
        <taxon>Rhodymeniophycidae</taxon>
        <taxon>Gracilariales</taxon>
        <taxon>Gracilariaceae</taxon>
        <taxon>Gracilariopsis</taxon>
    </lineage>
</organism>
<dbReference type="Proteomes" id="UP000247409">
    <property type="component" value="Unassembled WGS sequence"/>
</dbReference>
<name>A0A2V3IYA7_9FLOR</name>
<sequence length="369" mass="38884">MTAFFVTTPVLLPPTRIPKPSPHPPRLLTPTKSSPSRSTFCMLAPSTSPAPSTSTQRNPSETTATPTLASLAPRALLLLVAAIWGTNFPVVKHVQATGLPPSLCACARFTLASLATLPFVQDIRTYPRHFLLDACTIGTFVFAGYFTQALSLSGPHAHASTSAFCCALAVIVVPILQRSNISLFTATRKQQPLQTVLIPALLALTGVSILEAANGLPFGINDIFALLQAVAFASGFALNERATEKYPHHVAALSAVQLAVIAALSSLWALTDAGSIAISTTLTDLELSACTAYTGFITTALAVWLQNVALKRVRATEMAVLLSTEPLWAAMFAAIMCGEKMGASAVIGAAFILSACISRVFIPSNRVTH</sequence>
<feature type="domain" description="EamA" evidence="8">
    <location>
        <begin position="222"/>
        <end position="357"/>
    </location>
</feature>
<dbReference type="OrthoDB" id="2017960at2759"/>
<dbReference type="InterPro" id="IPR000620">
    <property type="entry name" value="EamA_dom"/>
</dbReference>
<dbReference type="PANTHER" id="PTHR42920:SF5">
    <property type="entry name" value="EAMA DOMAIN-CONTAINING PROTEIN"/>
    <property type="match status" value="1"/>
</dbReference>
<dbReference type="PANTHER" id="PTHR42920">
    <property type="entry name" value="OS03G0707200 PROTEIN-RELATED"/>
    <property type="match status" value="1"/>
</dbReference>
<feature type="compositionally biased region" description="Low complexity" evidence="6">
    <location>
        <begin position="44"/>
        <end position="55"/>
    </location>
</feature>
<feature type="transmembrane region" description="Helical" evidence="7">
    <location>
        <begin position="219"/>
        <end position="238"/>
    </location>
</feature>
<dbReference type="SUPFAM" id="SSF103481">
    <property type="entry name" value="Multidrug resistance efflux transporter EmrE"/>
    <property type="match status" value="1"/>
</dbReference>